<sequence length="291" mass="32221">MSAASLEGGPASLDRIRRYLVGLKMPRALEALEHILRRIERGEISALEAIDALLGEELTLREGRRVKAALKMGRLLTVKTLAGFDFSFQPSLDRDRIMALAELDFVDRHEVLHFLGQPGCGKTHLALALGVEAVKTGRSVYFSTLADIVSSLAKAEREGSLRERLRFLCRPQLLIVDEIGYLPVIPGGGNLFFQLVNARYERGAMILTSNRGFSEWGDVFGGTVVATALLDRLLHHAVVVQIEGASYRLRRHAELMPENTRARSISPSAPPPARRRGRPPKEREANQDSNP</sequence>
<keyword evidence="2" id="KW-0547">Nucleotide-binding</keyword>
<dbReference type="InterPro" id="IPR003593">
    <property type="entry name" value="AAA+_ATPase"/>
</dbReference>
<feature type="compositionally biased region" description="Basic and acidic residues" evidence="4">
    <location>
        <begin position="279"/>
        <end position="291"/>
    </location>
</feature>
<protein>
    <submittedName>
        <fullName evidence="6">IS21-like element helper ATPase IstB</fullName>
    </submittedName>
</protein>
<dbReference type="Gene3D" id="3.40.50.300">
    <property type="entry name" value="P-loop containing nucleotide triphosphate hydrolases"/>
    <property type="match status" value="1"/>
</dbReference>
<dbReference type="InterPro" id="IPR028350">
    <property type="entry name" value="DNAC/IstB-like"/>
</dbReference>
<accession>A0ABW8VC72</accession>
<dbReference type="SMART" id="SM00382">
    <property type="entry name" value="AAA"/>
    <property type="match status" value="1"/>
</dbReference>
<name>A0ABW8VC72_9PROT</name>
<dbReference type="CDD" id="cd00009">
    <property type="entry name" value="AAA"/>
    <property type="match status" value="1"/>
</dbReference>
<dbReference type="Proteomes" id="UP001628281">
    <property type="component" value="Unassembled WGS sequence"/>
</dbReference>
<dbReference type="SUPFAM" id="SSF52540">
    <property type="entry name" value="P-loop containing nucleoside triphosphate hydrolases"/>
    <property type="match status" value="1"/>
</dbReference>
<keyword evidence="7" id="KW-1185">Reference proteome</keyword>
<comment type="similarity">
    <text evidence="1">Belongs to the IS21/IS1162 putative ATP-binding protein family.</text>
</comment>
<dbReference type="PIRSF" id="PIRSF003073">
    <property type="entry name" value="DNAC_TnpB_IstB"/>
    <property type="match status" value="1"/>
</dbReference>
<comment type="caution">
    <text evidence="6">The sequence shown here is derived from an EMBL/GenBank/DDBJ whole genome shotgun (WGS) entry which is preliminary data.</text>
</comment>
<evidence type="ECO:0000256" key="3">
    <source>
        <dbReference type="ARBA" id="ARBA00022840"/>
    </source>
</evidence>
<evidence type="ECO:0000256" key="1">
    <source>
        <dbReference type="ARBA" id="ARBA00008059"/>
    </source>
</evidence>
<evidence type="ECO:0000256" key="2">
    <source>
        <dbReference type="ARBA" id="ARBA00022741"/>
    </source>
</evidence>
<dbReference type="InterPro" id="IPR002611">
    <property type="entry name" value="IstB_ATP-bd"/>
</dbReference>
<feature type="domain" description="AAA+ ATPase" evidence="5">
    <location>
        <begin position="108"/>
        <end position="243"/>
    </location>
</feature>
<evidence type="ECO:0000313" key="7">
    <source>
        <dbReference type="Proteomes" id="UP001628281"/>
    </source>
</evidence>
<dbReference type="EMBL" id="JBJLSN010000039">
    <property type="protein sequence ID" value="MFL7903980.1"/>
    <property type="molecule type" value="Genomic_DNA"/>
</dbReference>
<evidence type="ECO:0000256" key="4">
    <source>
        <dbReference type="SAM" id="MobiDB-lite"/>
    </source>
</evidence>
<keyword evidence="3" id="KW-0067">ATP-binding</keyword>
<gene>
    <name evidence="6" type="primary">istB</name>
    <name evidence="6" type="ORF">ACJ41P_22795</name>
</gene>
<dbReference type="NCBIfam" id="NF038214">
    <property type="entry name" value="IS21_help_AAA"/>
    <property type="match status" value="1"/>
</dbReference>
<evidence type="ECO:0000259" key="5">
    <source>
        <dbReference type="SMART" id="SM00382"/>
    </source>
</evidence>
<dbReference type="PANTHER" id="PTHR30050">
    <property type="entry name" value="CHROMOSOMAL REPLICATION INITIATOR PROTEIN DNAA"/>
    <property type="match status" value="1"/>
</dbReference>
<dbReference type="Pfam" id="PF01695">
    <property type="entry name" value="IstB_IS21"/>
    <property type="match status" value="1"/>
</dbReference>
<reference evidence="6 7" key="1">
    <citation type="submission" date="2024-11" db="EMBL/GenBank/DDBJ databases">
        <title>Draft genome sequences of two bacteria associated to sugarcane roots in Colombia.</title>
        <authorList>
            <person name="Pardo-Diaz S."/>
            <person name="Masmela-Mendoza J."/>
            <person name="Delgadillo-Duran P."/>
            <person name="Bautista E.J."/>
            <person name="Rojas-Tapias D.F."/>
        </authorList>
    </citation>
    <scope>NUCLEOTIDE SEQUENCE [LARGE SCALE GENOMIC DNA]</scope>
    <source>
        <strain evidence="6 7">Ap18</strain>
    </source>
</reference>
<evidence type="ECO:0000313" key="6">
    <source>
        <dbReference type="EMBL" id="MFL7903980.1"/>
    </source>
</evidence>
<dbReference type="RefSeq" id="WP_407825136.1">
    <property type="nucleotide sequence ID" value="NZ_JBJLSN010000039.1"/>
</dbReference>
<proteinExistence type="inferred from homology"/>
<dbReference type="PANTHER" id="PTHR30050:SF4">
    <property type="entry name" value="ATP-BINDING PROTEIN RV3427C IN INSERTION SEQUENCE-RELATED"/>
    <property type="match status" value="1"/>
</dbReference>
<organism evidence="6 7">
    <name type="scientific">Azospirillum argentinense</name>
    <dbReference type="NCBI Taxonomy" id="2970906"/>
    <lineage>
        <taxon>Bacteria</taxon>
        <taxon>Pseudomonadati</taxon>
        <taxon>Pseudomonadota</taxon>
        <taxon>Alphaproteobacteria</taxon>
        <taxon>Rhodospirillales</taxon>
        <taxon>Azospirillaceae</taxon>
        <taxon>Azospirillum</taxon>
    </lineage>
</organism>
<dbReference type="InterPro" id="IPR047661">
    <property type="entry name" value="IstB"/>
</dbReference>
<dbReference type="InterPro" id="IPR027417">
    <property type="entry name" value="P-loop_NTPase"/>
</dbReference>
<feature type="region of interest" description="Disordered" evidence="4">
    <location>
        <begin position="258"/>
        <end position="291"/>
    </location>
</feature>